<protein>
    <submittedName>
        <fullName evidence="2">Uncharacterized protein</fullName>
    </submittedName>
</protein>
<dbReference type="HOGENOM" id="CLU_1556089_0_0_1"/>
<gene>
    <name evidence="2" type="ORF">RirG_091620</name>
</gene>
<dbReference type="AlphaFoldDB" id="A0A015JRL5"/>
<reference evidence="2 3" key="1">
    <citation type="submission" date="2014-02" db="EMBL/GenBank/DDBJ databases">
        <title>Single nucleus genome sequencing reveals high similarity among nuclei of an endomycorrhizal fungus.</title>
        <authorList>
            <person name="Lin K."/>
            <person name="Geurts R."/>
            <person name="Zhang Z."/>
            <person name="Limpens E."/>
            <person name="Saunders D.G."/>
            <person name="Mu D."/>
            <person name="Pang E."/>
            <person name="Cao H."/>
            <person name="Cha H."/>
            <person name="Lin T."/>
            <person name="Zhou Q."/>
            <person name="Shang Y."/>
            <person name="Li Y."/>
            <person name="Ivanov S."/>
            <person name="Sharma T."/>
            <person name="Velzen R.V."/>
            <person name="Ruijter N.D."/>
            <person name="Aanen D.K."/>
            <person name="Win J."/>
            <person name="Kamoun S."/>
            <person name="Bisseling T."/>
            <person name="Huang S."/>
        </authorList>
    </citation>
    <scope>NUCLEOTIDE SEQUENCE [LARGE SCALE GENOMIC DNA]</scope>
    <source>
        <strain evidence="3">DAOM197198w</strain>
    </source>
</reference>
<keyword evidence="1" id="KW-0472">Membrane</keyword>
<feature type="transmembrane region" description="Helical" evidence="1">
    <location>
        <begin position="12"/>
        <end position="31"/>
    </location>
</feature>
<evidence type="ECO:0000256" key="1">
    <source>
        <dbReference type="SAM" id="Phobius"/>
    </source>
</evidence>
<name>A0A015JRL5_RHIIW</name>
<comment type="caution">
    <text evidence="2">The sequence shown here is derived from an EMBL/GenBank/DDBJ whole genome shotgun (WGS) entry which is preliminary data.</text>
</comment>
<evidence type="ECO:0000313" key="3">
    <source>
        <dbReference type="Proteomes" id="UP000022910"/>
    </source>
</evidence>
<accession>A0A015JRL5</accession>
<dbReference type="Proteomes" id="UP000022910">
    <property type="component" value="Unassembled WGS sequence"/>
</dbReference>
<dbReference type="EMBL" id="JEMT01016756">
    <property type="protein sequence ID" value="EXX69965.1"/>
    <property type="molecule type" value="Genomic_DNA"/>
</dbReference>
<keyword evidence="3" id="KW-1185">Reference proteome</keyword>
<proteinExistence type="predicted"/>
<evidence type="ECO:0000313" key="2">
    <source>
        <dbReference type="EMBL" id="EXX69965.1"/>
    </source>
</evidence>
<keyword evidence="1" id="KW-0812">Transmembrane</keyword>
<organism evidence="2 3">
    <name type="scientific">Rhizophagus irregularis (strain DAOM 197198w)</name>
    <name type="common">Glomus intraradices</name>
    <dbReference type="NCBI Taxonomy" id="1432141"/>
    <lineage>
        <taxon>Eukaryota</taxon>
        <taxon>Fungi</taxon>
        <taxon>Fungi incertae sedis</taxon>
        <taxon>Mucoromycota</taxon>
        <taxon>Glomeromycotina</taxon>
        <taxon>Glomeromycetes</taxon>
        <taxon>Glomerales</taxon>
        <taxon>Glomeraceae</taxon>
        <taxon>Rhizophagus</taxon>
    </lineage>
</organism>
<sequence length="185" mass="20649">MIVEYPRFRTSIIMIFIVMISISIVVIPVELGEACVFYKQFSLVSIEIGHIGWGLQISGTSTYVYGSTDGQETLHIPKGQPNGYWKDQGSYESMINVFKSKDYISYNCEKVENNNVNAAYIKMAEIKANGYDVIGNNCLDHTIAILISYNAKGFPTEFLPKDWFSDLGTDGNNNGGSWSPEFIGL</sequence>
<dbReference type="OrthoDB" id="2329548at2759"/>
<keyword evidence="1" id="KW-1133">Transmembrane helix</keyword>